<keyword evidence="3" id="KW-1185">Reference proteome</keyword>
<dbReference type="OrthoDB" id="2242169at2"/>
<keyword evidence="1" id="KW-0472">Membrane</keyword>
<feature type="transmembrane region" description="Helical" evidence="1">
    <location>
        <begin position="7"/>
        <end position="30"/>
    </location>
</feature>
<dbReference type="Proteomes" id="UP000315439">
    <property type="component" value="Unassembled WGS sequence"/>
</dbReference>
<dbReference type="RefSeq" id="WP_142892677.1">
    <property type="nucleotide sequence ID" value="NZ_ML660162.1"/>
</dbReference>
<organism evidence="2 3">
    <name type="scientific">Aliikangiella coralliicola</name>
    <dbReference type="NCBI Taxonomy" id="2592383"/>
    <lineage>
        <taxon>Bacteria</taxon>
        <taxon>Pseudomonadati</taxon>
        <taxon>Pseudomonadota</taxon>
        <taxon>Gammaproteobacteria</taxon>
        <taxon>Oceanospirillales</taxon>
        <taxon>Pleioneaceae</taxon>
        <taxon>Aliikangiella</taxon>
    </lineage>
</organism>
<protein>
    <recommendedName>
        <fullName evidence="4">DUF3592 domain-containing protein</fullName>
    </recommendedName>
</protein>
<evidence type="ECO:0000313" key="3">
    <source>
        <dbReference type="Proteomes" id="UP000315439"/>
    </source>
</evidence>
<name>A0A545UFC5_9GAMM</name>
<evidence type="ECO:0000313" key="2">
    <source>
        <dbReference type="EMBL" id="TQV88168.1"/>
    </source>
</evidence>
<accession>A0A545UFC5</accession>
<dbReference type="EMBL" id="VIKS01000004">
    <property type="protein sequence ID" value="TQV88168.1"/>
    <property type="molecule type" value="Genomic_DNA"/>
</dbReference>
<dbReference type="AlphaFoldDB" id="A0A545UFC5"/>
<evidence type="ECO:0000256" key="1">
    <source>
        <dbReference type="SAM" id="Phobius"/>
    </source>
</evidence>
<proteinExistence type="predicted"/>
<evidence type="ECO:0008006" key="4">
    <source>
        <dbReference type="Google" id="ProtNLM"/>
    </source>
</evidence>
<feature type="transmembrane region" description="Helical" evidence="1">
    <location>
        <begin position="114"/>
        <end position="133"/>
    </location>
</feature>
<sequence>MVAKIIGYLIGGLFVLGLLAPIPISLWMIWDRVTVLSSTEVEPALIESCHHRYRTSGSRSKGSWGPVAVTERGLKVKGDFTWSKKSWCESDIGDEVNVFVHPTDKSKNRINTFFQFWFLPIISTSFCLFFYPLSYRLKKKKKKDK</sequence>
<gene>
    <name evidence="2" type="ORF">FLL46_06470</name>
</gene>
<reference evidence="2 3" key="1">
    <citation type="submission" date="2019-07" db="EMBL/GenBank/DDBJ databases">
        <title>Draft genome for Aliikangiella sp. M105.</title>
        <authorList>
            <person name="Wang G."/>
        </authorList>
    </citation>
    <scope>NUCLEOTIDE SEQUENCE [LARGE SCALE GENOMIC DNA]</scope>
    <source>
        <strain evidence="2 3">M105</strain>
    </source>
</reference>
<keyword evidence="1" id="KW-1133">Transmembrane helix</keyword>
<comment type="caution">
    <text evidence="2">The sequence shown here is derived from an EMBL/GenBank/DDBJ whole genome shotgun (WGS) entry which is preliminary data.</text>
</comment>
<keyword evidence="1" id="KW-0812">Transmembrane</keyword>